<reference evidence="2" key="1">
    <citation type="submission" date="2017-01" db="EMBL/GenBank/DDBJ databases">
        <title>Comparative genomics of anhydrobiosis in the tardigrade Hypsibius dujardini.</title>
        <authorList>
            <person name="Yoshida Y."/>
            <person name="Koutsovoulos G."/>
            <person name="Laetsch D."/>
            <person name="Stevens L."/>
            <person name="Kumar S."/>
            <person name="Horikawa D."/>
            <person name="Ishino K."/>
            <person name="Komine S."/>
            <person name="Tomita M."/>
            <person name="Blaxter M."/>
            <person name="Arakawa K."/>
        </authorList>
    </citation>
    <scope>NUCLEOTIDE SEQUENCE [LARGE SCALE GENOMIC DNA]</scope>
    <source>
        <strain evidence="2">Z151</strain>
    </source>
</reference>
<dbReference type="AlphaFoldDB" id="A0A9X6NE66"/>
<sequence>MQTDGNLVLSAISSVVCSQAVTSSCAVNLESTYYGDLERLAPSIGAPAYGCLDFWRIDTVALIPIFTTVKNPEGRSIVALQTIASYCNEKLNRA</sequence>
<dbReference type="Proteomes" id="UP000192578">
    <property type="component" value="Unassembled WGS sequence"/>
</dbReference>
<keyword evidence="2" id="KW-1185">Reference proteome</keyword>
<comment type="caution">
    <text evidence="1">The sequence shown here is derived from an EMBL/GenBank/DDBJ whole genome shotgun (WGS) entry which is preliminary data.</text>
</comment>
<organism evidence="1 2">
    <name type="scientific">Hypsibius exemplaris</name>
    <name type="common">Freshwater tardigrade</name>
    <dbReference type="NCBI Taxonomy" id="2072580"/>
    <lineage>
        <taxon>Eukaryota</taxon>
        <taxon>Metazoa</taxon>
        <taxon>Ecdysozoa</taxon>
        <taxon>Tardigrada</taxon>
        <taxon>Eutardigrada</taxon>
        <taxon>Parachela</taxon>
        <taxon>Hypsibioidea</taxon>
        <taxon>Hypsibiidae</taxon>
        <taxon>Hypsibius</taxon>
    </lineage>
</organism>
<accession>A0A9X6NE66</accession>
<gene>
    <name evidence="1" type="ORF">BV898_16792</name>
</gene>
<name>A0A9X6NE66_HYPEX</name>
<evidence type="ECO:0000313" key="1">
    <source>
        <dbReference type="EMBL" id="OWA52337.1"/>
    </source>
</evidence>
<protein>
    <submittedName>
        <fullName evidence="1">Uncharacterized protein</fullName>
    </submittedName>
</protein>
<proteinExistence type="predicted"/>
<dbReference type="EMBL" id="MTYJ01000263">
    <property type="protein sequence ID" value="OWA52337.1"/>
    <property type="molecule type" value="Genomic_DNA"/>
</dbReference>
<evidence type="ECO:0000313" key="2">
    <source>
        <dbReference type="Proteomes" id="UP000192578"/>
    </source>
</evidence>